<dbReference type="AlphaFoldDB" id="A0A2G5U4I0"/>
<reference evidence="3" key="1">
    <citation type="submission" date="2017-10" db="EMBL/GenBank/DDBJ databases">
        <title>Rapid genome shrinkage in a self-fertile nematode reveals novel sperm competition proteins.</title>
        <authorList>
            <person name="Yin D."/>
            <person name="Schwarz E.M."/>
            <person name="Thomas C.G."/>
            <person name="Felde R.L."/>
            <person name="Korf I.F."/>
            <person name="Cutter A.D."/>
            <person name="Schartner C.M."/>
            <person name="Ralston E.J."/>
            <person name="Meyer B.J."/>
            <person name="Haag E.S."/>
        </authorList>
    </citation>
    <scope>NUCLEOTIDE SEQUENCE [LARGE SCALE GENOMIC DNA]</scope>
    <source>
        <strain evidence="3">JU1422</strain>
    </source>
</reference>
<name>A0A2G5U4I0_9PELO</name>
<dbReference type="OrthoDB" id="2985014at2759"/>
<feature type="compositionally biased region" description="Low complexity" evidence="1">
    <location>
        <begin position="8"/>
        <end position="22"/>
    </location>
</feature>
<comment type="caution">
    <text evidence="2">The sequence shown here is derived from an EMBL/GenBank/DDBJ whole genome shotgun (WGS) entry which is preliminary data.</text>
</comment>
<feature type="compositionally biased region" description="Basic and acidic residues" evidence="1">
    <location>
        <begin position="39"/>
        <end position="50"/>
    </location>
</feature>
<keyword evidence="3" id="KW-1185">Reference proteome</keyword>
<evidence type="ECO:0000313" key="2">
    <source>
        <dbReference type="EMBL" id="PIC34444.1"/>
    </source>
</evidence>
<sequence length="68" mass="7201">MSGRISNRSVVGGVRDAAAGGSSDDKDNPNEFDALYADSQEHKKKERKEQSGGAPATTLGLPVMNSFF</sequence>
<dbReference type="EMBL" id="PDUG01000004">
    <property type="protein sequence ID" value="PIC34444.1"/>
    <property type="molecule type" value="Genomic_DNA"/>
</dbReference>
<gene>
    <name evidence="2" type="primary">Cni-M117.1</name>
    <name evidence="2" type="synonym">Cnig_chr_IV.g14089</name>
    <name evidence="2" type="ORF">B9Z55_014089</name>
</gene>
<dbReference type="Proteomes" id="UP000230233">
    <property type="component" value="Chromosome IV"/>
</dbReference>
<organism evidence="2 3">
    <name type="scientific">Caenorhabditis nigoni</name>
    <dbReference type="NCBI Taxonomy" id="1611254"/>
    <lineage>
        <taxon>Eukaryota</taxon>
        <taxon>Metazoa</taxon>
        <taxon>Ecdysozoa</taxon>
        <taxon>Nematoda</taxon>
        <taxon>Chromadorea</taxon>
        <taxon>Rhabditida</taxon>
        <taxon>Rhabditina</taxon>
        <taxon>Rhabditomorpha</taxon>
        <taxon>Rhabditoidea</taxon>
        <taxon>Rhabditidae</taxon>
        <taxon>Peloderinae</taxon>
        <taxon>Caenorhabditis</taxon>
    </lineage>
</organism>
<evidence type="ECO:0000256" key="1">
    <source>
        <dbReference type="SAM" id="MobiDB-lite"/>
    </source>
</evidence>
<protein>
    <submittedName>
        <fullName evidence="2">Uncharacterized protein</fullName>
    </submittedName>
</protein>
<accession>A0A2G5U4I0</accession>
<proteinExistence type="predicted"/>
<evidence type="ECO:0000313" key="3">
    <source>
        <dbReference type="Proteomes" id="UP000230233"/>
    </source>
</evidence>
<feature type="region of interest" description="Disordered" evidence="1">
    <location>
        <begin position="1"/>
        <end position="68"/>
    </location>
</feature>